<name>A0A225WIR6_9STRA</name>
<keyword evidence="2 5" id="KW-0645">Protease</keyword>
<evidence type="ECO:0000256" key="2">
    <source>
        <dbReference type="ARBA" id="ARBA00022670"/>
    </source>
</evidence>
<comment type="similarity">
    <text evidence="1">Belongs to the peptidase C48 family.</text>
</comment>
<evidence type="ECO:0000256" key="3">
    <source>
        <dbReference type="ARBA" id="ARBA00022801"/>
    </source>
</evidence>
<keyword evidence="6" id="KW-1185">Reference proteome</keyword>
<gene>
    <name evidence="5" type="ORF">PHMEG_0008748</name>
</gene>
<dbReference type="Pfam" id="PF02902">
    <property type="entry name" value="Peptidase_C48"/>
    <property type="match status" value="1"/>
</dbReference>
<dbReference type="InterPro" id="IPR003653">
    <property type="entry name" value="Peptidase_C48_C"/>
</dbReference>
<evidence type="ECO:0000313" key="5">
    <source>
        <dbReference type="EMBL" id="OWZ17324.1"/>
    </source>
</evidence>
<feature type="domain" description="Ubiquitin-like protease family profile" evidence="4">
    <location>
        <begin position="1"/>
        <end position="178"/>
    </location>
</feature>
<dbReference type="Proteomes" id="UP000198211">
    <property type="component" value="Unassembled WGS sequence"/>
</dbReference>
<evidence type="ECO:0000259" key="4">
    <source>
        <dbReference type="PROSITE" id="PS50600"/>
    </source>
</evidence>
<accession>A0A225WIR6</accession>
<reference evidence="6" key="1">
    <citation type="submission" date="2017-03" db="EMBL/GenBank/DDBJ databases">
        <title>Phytopthora megakarya and P. palmivora, two closely related causual agents of cacao black pod achieved similar genome size and gene model numbers by different mechanisms.</title>
        <authorList>
            <person name="Ali S."/>
            <person name="Shao J."/>
            <person name="Larry D.J."/>
            <person name="Kronmiller B."/>
            <person name="Shen D."/>
            <person name="Strem M.D."/>
            <person name="Melnick R.L."/>
            <person name="Guiltinan M.J."/>
            <person name="Tyler B.M."/>
            <person name="Meinhardt L.W."/>
            <person name="Bailey B.A."/>
        </authorList>
    </citation>
    <scope>NUCLEOTIDE SEQUENCE [LARGE SCALE GENOMIC DNA]</scope>
    <source>
        <strain evidence="6">zdho120</strain>
    </source>
</reference>
<dbReference type="PROSITE" id="PS50600">
    <property type="entry name" value="ULP_PROTEASE"/>
    <property type="match status" value="1"/>
</dbReference>
<proteinExistence type="inferred from homology"/>
<keyword evidence="3" id="KW-0378">Hydrolase</keyword>
<organism evidence="5 6">
    <name type="scientific">Phytophthora megakarya</name>
    <dbReference type="NCBI Taxonomy" id="4795"/>
    <lineage>
        <taxon>Eukaryota</taxon>
        <taxon>Sar</taxon>
        <taxon>Stramenopiles</taxon>
        <taxon>Oomycota</taxon>
        <taxon>Peronosporomycetes</taxon>
        <taxon>Peronosporales</taxon>
        <taxon>Peronosporaceae</taxon>
        <taxon>Phytophthora</taxon>
    </lineage>
</organism>
<dbReference type="EMBL" id="NBNE01000773">
    <property type="protein sequence ID" value="OWZ17324.1"/>
    <property type="molecule type" value="Genomic_DNA"/>
</dbReference>
<dbReference type="SUPFAM" id="SSF54001">
    <property type="entry name" value="Cysteine proteinases"/>
    <property type="match status" value="1"/>
</dbReference>
<dbReference type="GO" id="GO:0008234">
    <property type="term" value="F:cysteine-type peptidase activity"/>
    <property type="evidence" value="ECO:0007669"/>
    <property type="project" value="InterPro"/>
</dbReference>
<dbReference type="GO" id="GO:0006508">
    <property type="term" value="P:proteolysis"/>
    <property type="evidence" value="ECO:0007669"/>
    <property type="project" value="UniProtKB-KW"/>
</dbReference>
<evidence type="ECO:0000313" key="6">
    <source>
        <dbReference type="Proteomes" id="UP000198211"/>
    </source>
</evidence>
<comment type="caution">
    <text evidence="5">The sequence shown here is derived from an EMBL/GenBank/DDBJ whole genome shotgun (WGS) entry which is preliminary data.</text>
</comment>
<sequence>MDRWHTAMEYVADTKQAIDWVQNTNIKRIGVPVELQDGLPYRELLSFCENKWVDDGAMGQGITLHQREQDGVGIVNPFIASDRAAVNVGNPFQKGHHLILVPLHLEDHWCGSVIALRSDNRGITIFDPLQATKDKYYAACKTTLKDLYGELYEILHVKLETKCRQPDASSCGVAVLIF</sequence>
<dbReference type="Gene3D" id="3.40.395.10">
    <property type="entry name" value="Adenoviral Proteinase, Chain A"/>
    <property type="match status" value="1"/>
</dbReference>
<dbReference type="InterPro" id="IPR038765">
    <property type="entry name" value="Papain-like_cys_pep_sf"/>
</dbReference>
<protein>
    <submittedName>
        <fullName evidence="5">Cysteine protease</fullName>
    </submittedName>
</protein>
<dbReference type="AlphaFoldDB" id="A0A225WIR6"/>
<evidence type="ECO:0000256" key="1">
    <source>
        <dbReference type="ARBA" id="ARBA00005234"/>
    </source>
</evidence>
<dbReference type="OrthoDB" id="128191at2759"/>